<dbReference type="EMBL" id="FNHB01000002">
    <property type="protein sequence ID" value="SDM09201.1"/>
    <property type="molecule type" value="Genomic_DNA"/>
</dbReference>
<accession>A0A1G9QEM5</accession>
<evidence type="ECO:0000256" key="1">
    <source>
        <dbReference type="SAM" id="Phobius"/>
    </source>
</evidence>
<keyword evidence="3" id="KW-1185">Reference proteome</keyword>
<protein>
    <submittedName>
        <fullName evidence="2">Uncharacterized protein</fullName>
    </submittedName>
</protein>
<dbReference type="InterPro" id="IPR048147">
    <property type="entry name" value="CBO0543-like"/>
</dbReference>
<dbReference type="AlphaFoldDB" id="A0A1G9QEM5"/>
<keyword evidence="1" id="KW-1133">Transmembrane helix</keyword>
<dbReference type="STRING" id="146817.SAMN04488502_102139"/>
<evidence type="ECO:0000313" key="2">
    <source>
        <dbReference type="EMBL" id="SDM09201.1"/>
    </source>
</evidence>
<name>A0A1G9QEM5_9FIRM</name>
<feature type="transmembrane region" description="Helical" evidence="1">
    <location>
        <begin position="30"/>
        <end position="48"/>
    </location>
</feature>
<keyword evidence="1" id="KW-0472">Membrane</keyword>
<evidence type="ECO:0000313" key="3">
    <source>
        <dbReference type="Proteomes" id="UP000214880"/>
    </source>
</evidence>
<keyword evidence="1" id="KW-0812">Transmembrane</keyword>
<organism evidence="2 3">
    <name type="scientific">Dendrosporobacter quercicolus</name>
    <dbReference type="NCBI Taxonomy" id="146817"/>
    <lineage>
        <taxon>Bacteria</taxon>
        <taxon>Bacillati</taxon>
        <taxon>Bacillota</taxon>
        <taxon>Negativicutes</taxon>
        <taxon>Selenomonadales</taxon>
        <taxon>Sporomusaceae</taxon>
        <taxon>Dendrosporobacter</taxon>
    </lineage>
</organism>
<dbReference type="NCBIfam" id="NF041644">
    <property type="entry name" value="CBO0543_fam"/>
    <property type="match status" value="1"/>
</dbReference>
<sequence length="176" mass="20074">MEVLLLFRALLLSGFICASLYWSDWPNWRIYYPSMLFVMIINLLASYLSYHHTLWFFQPDALITTHTALNLLSTFSILPLTALLFLSRFPAGRLKHRLCYITGWIVVYAAIELADGQLGGISYRNGWSLWHSISLDCVMFPLVALHHHRPLPAWLLTVLTAAGIMIGFGFTNAPMK</sequence>
<feature type="transmembrane region" description="Helical" evidence="1">
    <location>
        <begin position="68"/>
        <end position="86"/>
    </location>
</feature>
<proteinExistence type="predicted"/>
<reference evidence="2 3" key="1">
    <citation type="submission" date="2016-10" db="EMBL/GenBank/DDBJ databases">
        <authorList>
            <person name="de Groot N.N."/>
        </authorList>
    </citation>
    <scope>NUCLEOTIDE SEQUENCE [LARGE SCALE GENOMIC DNA]</scope>
    <source>
        <strain evidence="2 3">DSM 1736</strain>
    </source>
</reference>
<gene>
    <name evidence="2" type="ORF">SAMN04488502_102139</name>
</gene>
<dbReference type="RefSeq" id="WP_092070337.1">
    <property type="nucleotide sequence ID" value="NZ_FNHB01000002.1"/>
</dbReference>
<dbReference type="Proteomes" id="UP000214880">
    <property type="component" value="Unassembled WGS sequence"/>
</dbReference>
<feature type="transmembrane region" description="Helical" evidence="1">
    <location>
        <begin position="6"/>
        <end position="23"/>
    </location>
</feature>
<feature type="transmembrane region" description="Helical" evidence="1">
    <location>
        <begin position="151"/>
        <end position="170"/>
    </location>
</feature>
<feature type="transmembrane region" description="Helical" evidence="1">
    <location>
        <begin position="98"/>
        <end position="114"/>
    </location>
</feature>